<name>A0A8J8NSX6_HALGN</name>
<dbReference type="EMBL" id="RRYP01006216">
    <property type="protein sequence ID" value="TNV81382.1"/>
    <property type="molecule type" value="Genomic_DNA"/>
</dbReference>
<proteinExistence type="predicted"/>
<feature type="compositionally biased region" description="Polar residues" evidence="1">
    <location>
        <begin position="194"/>
        <end position="210"/>
    </location>
</feature>
<sequence>MNYQAQLLRDAEEQERQRQEEQLLQEQDRLNMKMQNLQKSQVGELPPAVVRQHDSSYALESNGRISDESDEEEDVHNNGAINDDGDDDGEYTEVSPSLETKNELFLQPMATSPKQQKPQKIVNSVQTNNGQNSMLDSSGEPSIVEQQKDKQFALGQSNTFPSPNVNPRTASLRGSQLGGAKPRVSAAGLNHMQSGQDMARQMQRTASQRAGSIHGGDKPIGKKMKNENMGTGDKSCKEVCLIF</sequence>
<accession>A0A8J8NSX6</accession>
<dbReference type="Proteomes" id="UP000785679">
    <property type="component" value="Unassembled WGS sequence"/>
</dbReference>
<feature type="compositionally biased region" description="Basic and acidic residues" evidence="1">
    <location>
        <begin position="215"/>
        <end position="226"/>
    </location>
</feature>
<gene>
    <name evidence="2" type="ORF">FGO68_gene1168</name>
</gene>
<feature type="region of interest" description="Disordered" evidence="1">
    <location>
        <begin position="127"/>
        <end position="147"/>
    </location>
</feature>
<feature type="region of interest" description="Disordered" evidence="1">
    <location>
        <begin position="1"/>
        <end position="103"/>
    </location>
</feature>
<keyword evidence="3" id="KW-1185">Reference proteome</keyword>
<evidence type="ECO:0000256" key="1">
    <source>
        <dbReference type="SAM" id="MobiDB-lite"/>
    </source>
</evidence>
<feature type="compositionally biased region" description="Basic and acidic residues" evidence="1">
    <location>
        <begin position="9"/>
        <end position="31"/>
    </location>
</feature>
<protein>
    <submittedName>
        <fullName evidence="2">Uncharacterized protein</fullName>
    </submittedName>
</protein>
<dbReference type="AlphaFoldDB" id="A0A8J8NSX6"/>
<reference evidence="2" key="1">
    <citation type="submission" date="2019-06" db="EMBL/GenBank/DDBJ databases">
        <authorList>
            <person name="Zheng W."/>
        </authorList>
    </citation>
    <scope>NUCLEOTIDE SEQUENCE</scope>
    <source>
        <strain evidence="2">QDHG01</strain>
    </source>
</reference>
<organism evidence="2 3">
    <name type="scientific">Halteria grandinella</name>
    <dbReference type="NCBI Taxonomy" id="5974"/>
    <lineage>
        <taxon>Eukaryota</taxon>
        <taxon>Sar</taxon>
        <taxon>Alveolata</taxon>
        <taxon>Ciliophora</taxon>
        <taxon>Intramacronucleata</taxon>
        <taxon>Spirotrichea</taxon>
        <taxon>Stichotrichia</taxon>
        <taxon>Sporadotrichida</taxon>
        <taxon>Halteriidae</taxon>
        <taxon>Halteria</taxon>
    </lineage>
</organism>
<comment type="caution">
    <text evidence="2">The sequence shown here is derived from an EMBL/GenBank/DDBJ whole genome shotgun (WGS) entry which is preliminary data.</text>
</comment>
<evidence type="ECO:0000313" key="3">
    <source>
        <dbReference type="Proteomes" id="UP000785679"/>
    </source>
</evidence>
<evidence type="ECO:0000313" key="2">
    <source>
        <dbReference type="EMBL" id="TNV81382.1"/>
    </source>
</evidence>
<feature type="compositionally biased region" description="Polar residues" evidence="1">
    <location>
        <begin position="127"/>
        <end position="140"/>
    </location>
</feature>
<feature type="region of interest" description="Disordered" evidence="1">
    <location>
        <begin position="194"/>
        <end position="232"/>
    </location>
</feature>